<dbReference type="PANTHER" id="PTHR30614">
    <property type="entry name" value="MEMBRANE COMPONENT OF AMINO ACID ABC TRANSPORTER"/>
    <property type="match status" value="1"/>
</dbReference>
<dbReference type="SUPFAM" id="SSF161098">
    <property type="entry name" value="MetI-like"/>
    <property type="match status" value="1"/>
</dbReference>
<comment type="subcellular location">
    <subcellularLocation>
        <location evidence="1 7">Cell membrane</location>
        <topology evidence="1 7">Multi-pass membrane protein</topology>
    </subcellularLocation>
</comment>
<dbReference type="RefSeq" id="WP_298875250.1">
    <property type="nucleotide sequence ID" value="NZ_JAWDIT010000001.1"/>
</dbReference>
<protein>
    <submittedName>
        <fullName evidence="9">Amino acid ABC transporter permease</fullName>
    </submittedName>
</protein>
<evidence type="ECO:0000256" key="2">
    <source>
        <dbReference type="ARBA" id="ARBA00022448"/>
    </source>
</evidence>
<evidence type="ECO:0000313" key="9">
    <source>
        <dbReference type="EMBL" id="MDU0344127.1"/>
    </source>
</evidence>
<feature type="transmembrane region" description="Helical" evidence="7">
    <location>
        <begin position="235"/>
        <end position="260"/>
    </location>
</feature>
<dbReference type="PANTHER" id="PTHR30614:SF21">
    <property type="entry name" value="AMINO ACID ABC TRANSPORTER PERMEASE"/>
    <property type="match status" value="1"/>
</dbReference>
<feature type="transmembrane region" description="Helical" evidence="7">
    <location>
        <begin position="102"/>
        <end position="123"/>
    </location>
</feature>
<dbReference type="InterPro" id="IPR010065">
    <property type="entry name" value="AA_ABC_transptr_permease_3TM"/>
</dbReference>
<dbReference type="EMBL" id="JAWDIT010000001">
    <property type="protein sequence ID" value="MDU0344127.1"/>
    <property type="molecule type" value="Genomic_DNA"/>
</dbReference>
<keyword evidence="3" id="KW-1003">Cell membrane</keyword>
<evidence type="ECO:0000259" key="8">
    <source>
        <dbReference type="PROSITE" id="PS50928"/>
    </source>
</evidence>
<accession>A0ABU3SI93</accession>
<keyword evidence="6 7" id="KW-0472">Membrane</keyword>
<dbReference type="Gene3D" id="1.10.3720.10">
    <property type="entry name" value="MetI-like"/>
    <property type="match status" value="1"/>
</dbReference>
<feature type="transmembrane region" description="Helical" evidence="7">
    <location>
        <begin position="20"/>
        <end position="40"/>
    </location>
</feature>
<keyword evidence="5 7" id="KW-1133">Transmembrane helix</keyword>
<comment type="similarity">
    <text evidence="7">Belongs to the binding-protein-dependent transport system permease family.</text>
</comment>
<reference evidence="9 10" key="1">
    <citation type="submission" date="2023-09" db="EMBL/GenBank/DDBJ databases">
        <title>Microbacterium fusihabitans sp. nov., Microbacterium phycihabitans sp. nov., and Microbacterium cervinum sp. nov., isolated from dried seaweeds of beach.</title>
        <authorList>
            <person name="Lee S.D."/>
        </authorList>
    </citation>
    <scope>NUCLEOTIDE SEQUENCE [LARGE SCALE GENOMIC DNA]</scope>
    <source>
        <strain evidence="9 10">KSW2-29</strain>
    </source>
</reference>
<evidence type="ECO:0000256" key="5">
    <source>
        <dbReference type="ARBA" id="ARBA00022989"/>
    </source>
</evidence>
<evidence type="ECO:0000256" key="7">
    <source>
        <dbReference type="RuleBase" id="RU363032"/>
    </source>
</evidence>
<dbReference type="NCBIfam" id="TIGR01726">
    <property type="entry name" value="HEQRo_perm_3TM"/>
    <property type="match status" value="1"/>
</dbReference>
<feature type="transmembrane region" description="Helical" evidence="7">
    <location>
        <begin position="70"/>
        <end position="90"/>
    </location>
</feature>
<evidence type="ECO:0000313" key="10">
    <source>
        <dbReference type="Proteomes" id="UP001261125"/>
    </source>
</evidence>
<comment type="caution">
    <text evidence="9">The sequence shown here is derived from an EMBL/GenBank/DDBJ whole genome shotgun (WGS) entry which is preliminary data.</text>
</comment>
<keyword evidence="2 7" id="KW-0813">Transport</keyword>
<dbReference type="InterPro" id="IPR043429">
    <property type="entry name" value="ArtM/GltK/GlnP/TcyL/YhdX-like"/>
</dbReference>
<keyword evidence="4 7" id="KW-0812">Transmembrane</keyword>
<feature type="transmembrane region" description="Helical" evidence="7">
    <location>
        <begin position="191"/>
        <end position="215"/>
    </location>
</feature>
<gene>
    <name evidence="9" type="ORF">RWH44_00305</name>
</gene>
<proteinExistence type="inferred from homology"/>
<sequence>MSSVLYDVPGPKAIIRNRILGVLTVLVVLAILGFFVWRLADTGQFTAKKWSAFTYTNVWVQIGEATLRTIAAFVVAAVGALALGFVLAIGRLSDHAWVRWPFTAVIEVFRAIPVLVFMFLLYYGFPVIGIRMEPYWAVVIALVCYNGSVLAEVIRAGVESLPSGQAEAGYAIGLRKAGVMRLVLLPQAIRAMMPVIIAQLVVTLKDTALGFIITYPELLFYAKYIGAQPTVGSPIIPATIVVGAIYIALCLLLSLVATVVEKRLRRSPRGAVAGPVPPLAQGTTDTSLIVAQRGLGKHDATSI</sequence>
<evidence type="ECO:0000256" key="3">
    <source>
        <dbReference type="ARBA" id="ARBA00022475"/>
    </source>
</evidence>
<dbReference type="Pfam" id="PF00528">
    <property type="entry name" value="BPD_transp_1"/>
    <property type="match status" value="1"/>
</dbReference>
<evidence type="ECO:0000256" key="6">
    <source>
        <dbReference type="ARBA" id="ARBA00023136"/>
    </source>
</evidence>
<dbReference type="InterPro" id="IPR000515">
    <property type="entry name" value="MetI-like"/>
</dbReference>
<keyword evidence="10" id="KW-1185">Reference proteome</keyword>
<evidence type="ECO:0000256" key="4">
    <source>
        <dbReference type="ARBA" id="ARBA00022692"/>
    </source>
</evidence>
<dbReference type="InterPro" id="IPR035906">
    <property type="entry name" value="MetI-like_sf"/>
</dbReference>
<dbReference type="CDD" id="cd06261">
    <property type="entry name" value="TM_PBP2"/>
    <property type="match status" value="1"/>
</dbReference>
<name>A0ABU3SI93_9MICO</name>
<dbReference type="PROSITE" id="PS50928">
    <property type="entry name" value="ABC_TM1"/>
    <property type="match status" value="1"/>
</dbReference>
<organism evidence="9 10">
    <name type="scientific">Microbacterium phycohabitans</name>
    <dbReference type="NCBI Taxonomy" id="3075993"/>
    <lineage>
        <taxon>Bacteria</taxon>
        <taxon>Bacillati</taxon>
        <taxon>Actinomycetota</taxon>
        <taxon>Actinomycetes</taxon>
        <taxon>Micrococcales</taxon>
        <taxon>Microbacteriaceae</taxon>
        <taxon>Microbacterium</taxon>
    </lineage>
</organism>
<evidence type="ECO:0000256" key="1">
    <source>
        <dbReference type="ARBA" id="ARBA00004651"/>
    </source>
</evidence>
<feature type="domain" description="ABC transmembrane type-1" evidence="8">
    <location>
        <begin position="66"/>
        <end position="257"/>
    </location>
</feature>
<dbReference type="Proteomes" id="UP001261125">
    <property type="component" value="Unassembled WGS sequence"/>
</dbReference>